<dbReference type="Proteomes" id="UP000092993">
    <property type="component" value="Unassembled WGS sequence"/>
</dbReference>
<keyword evidence="3" id="KW-1185">Reference proteome</keyword>
<evidence type="ECO:0000256" key="1">
    <source>
        <dbReference type="SAM" id="MobiDB-lite"/>
    </source>
</evidence>
<feature type="compositionally biased region" description="Polar residues" evidence="1">
    <location>
        <begin position="328"/>
        <end position="343"/>
    </location>
</feature>
<dbReference type="Gene3D" id="1.10.10.10">
    <property type="entry name" value="Winged helix-like DNA-binding domain superfamily/Winged helix DNA-binding domain"/>
    <property type="match status" value="1"/>
</dbReference>
<dbReference type="EMBL" id="LUGG01000002">
    <property type="protein sequence ID" value="OBZ77460.1"/>
    <property type="molecule type" value="Genomic_DNA"/>
</dbReference>
<accession>A0A1C7MKU0</accession>
<proteinExistence type="predicted"/>
<comment type="caution">
    <text evidence="2">The sequence shown here is derived from an EMBL/GenBank/DDBJ whole genome shotgun (WGS) entry which is preliminary data.</text>
</comment>
<organism evidence="2 3">
    <name type="scientific">Grifola frondosa</name>
    <name type="common">Maitake</name>
    <name type="synonym">Polyporus frondosus</name>
    <dbReference type="NCBI Taxonomy" id="5627"/>
    <lineage>
        <taxon>Eukaryota</taxon>
        <taxon>Fungi</taxon>
        <taxon>Dikarya</taxon>
        <taxon>Basidiomycota</taxon>
        <taxon>Agaricomycotina</taxon>
        <taxon>Agaricomycetes</taxon>
        <taxon>Polyporales</taxon>
        <taxon>Grifolaceae</taxon>
        <taxon>Grifola</taxon>
    </lineage>
</organism>
<evidence type="ECO:0000313" key="3">
    <source>
        <dbReference type="Proteomes" id="UP000092993"/>
    </source>
</evidence>
<reference evidence="2 3" key="1">
    <citation type="submission" date="2016-03" db="EMBL/GenBank/DDBJ databases">
        <title>Whole genome sequencing of Grifola frondosa 9006-11.</title>
        <authorList>
            <person name="Min B."/>
            <person name="Park H."/>
            <person name="Kim J.-G."/>
            <person name="Cho H."/>
            <person name="Oh Y.-L."/>
            <person name="Kong W.-S."/>
            <person name="Choi I.-G."/>
        </authorList>
    </citation>
    <scope>NUCLEOTIDE SEQUENCE [LARGE SCALE GENOMIC DNA]</scope>
    <source>
        <strain evidence="2 3">9006-11</strain>
    </source>
</reference>
<feature type="compositionally biased region" description="Low complexity" evidence="1">
    <location>
        <begin position="81"/>
        <end position="92"/>
    </location>
</feature>
<name>A0A1C7MKU0_GRIFR</name>
<feature type="region of interest" description="Disordered" evidence="1">
    <location>
        <begin position="81"/>
        <end position="105"/>
    </location>
</feature>
<dbReference type="AlphaFoldDB" id="A0A1C7MKU0"/>
<dbReference type="STRING" id="5627.A0A1C7MKU0"/>
<sequence>MRQYRSLLLPDDTLRNPFLAIHTISRNTLALTAFSSRIRIATFRIPTTLSSPFVSKRNVAATPKTPRTRLRPSGITVQWTPHHSMSTPHHPMTGPPRSPPITPATPGFSHPFSPLYSCCSPLEYPSLDTPFYPTEVNDARSDAAEALTSHPAVIAASNRIVAACGQISAMVQRPFLTLCDAGMGYHLPSCLRFLEASHTVEILRAAGPRGMHVDDLAQRISEIRRGPPLDALNQGSSDSELNVDPGKLSHVLRLLATHHIIREVRPALRVAPAGKYESTNGIAAFVGLCTDELFKASAYLTDCYLLPLAEPTLPPLTPAISHPPTPTKIPNATGSKTSPACAI</sequence>
<evidence type="ECO:0000313" key="2">
    <source>
        <dbReference type="EMBL" id="OBZ77460.1"/>
    </source>
</evidence>
<feature type="region of interest" description="Disordered" evidence="1">
    <location>
        <begin position="320"/>
        <end position="343"/>
    </location>
</feature>
<dbReference type="OrthoDB" id="2410195at2759"/>
<dbReference type="InterPro" id="IPR036388">
    <property type="entry name" value="WH-like_DNA-bd_sf"/>
</dbReference>
<feature type="compositionally biased region" description="Pro residues" evidence="1">
    <location>
        <begin position="93"/>
        <end position="103"/>
    </location>
</feature>
<gene>
    <name evidence="2" type="ORF">A0H81_01728</name>
</gene>
<protein>
    <submittedName>
        <fullName evidence="2">Uncharacterized protein</fullName>
    </submittedName>
</protein>